<reference evidence="1" key="1">
    <citation type="submission" date="2022-10" db="EMBL/GenBank/DDBJ databases">
        <title>Culturing micro-colonial fungi from biological soil crusts in the Mojave desert and describing Neophaeococcomyces mojavensis, and introducing the new genera and species Taxawa tesnikishii.</title>
        <authorList>
            <person name="Kurbessoian T."/>
            <person name="Stajich J.E."/>
        </authorList>
    </citation>
    <scope>NUCLEOTIDE SEQUENCE</scope>
    <source>
        <strain evidence="1">JES_112</strain>
    </source>
</reference>
<sequence length="719" mass="76612">MKFSNLVSAAALAASVEAQRPGFGAPFSFAVPSFAIPTQFASYASAFAGYGAPTGKLGNSAIPVGQTKTASATAYGSVKTVVPTVPTASASSTAAAAPSVIAVSNSTASSAANLTVVSTSQDAKNNPGLPNSALHRGNWASGFDINTDPSTTWPNTGNTVKATLTITNGTCSPQGDSKICFLINGQYPGPKIEANWGDMLEITVVNKLQNNGTSIHWHGFQQKQSNVQDGVGGVTECPLAPGDSKTYRFQATSYGSSWYHSHFSGQYGEGVYGPMVINGPTSANYDTDLGTVMISDYYPLTAFQEEYFASRFGPPSATNYLLNGMNVKVDGSAGQRAKFTFTPGKKHKLRLINTSTDHHFKVQIDGHKMWVVQADFVAIQPYAVSELSINIGQRYDVIVVADQAASNYWFRAMFAGDCSFGANDGSGIANGIISYSNTTSSALPTSKAAAHSDVCVDESLGALVPVAVKAVDSGLFANSVVTTAVGANVLTTNNDTVFQWTIGGISQKIDWSAPTLSSAVNGLSVFDAAKHVVSLPNANAWTYWVLYNAFFVPHPMHLHGHDFSILGSGSGAFNAASDIGKLNFKNPARRDVVTLTARGWTVIAFKTDNPGAWLMHCHIAWHASGGLSLQYLERPADIPSLYSSAVTNSAFSNTCNNWKKYAATMPYKQSDSGLKRREIVGDVEMDVEVLAELPERRRDEASVKAHLNKHVRRHVKSWI</sequence>
<keyword evidence="2" id="KW-1185">Reference proteome</keyword>
<comment type="caution">
    <text evidence="1">The sequence shown here is derived from an EMBL/GenBank/DDBJ whole genome shotgun (WGS) entry which is preliminary data.</text>
</comment>
<evidence type="ECO:0000313" key="1">
    <source>
        <dbReference type="EMBL" id="KAJ9660176.1"/>
    </source>
</evidence>
<proteinExistence type="predicted"/>
<protein>
    <submittedName>
        <fullName evidence="1">Laccase, multicopper oxidase, benzenediol:oxygen oxidorectuctase</fullName>
    </submittedName>
</protein>
<evidence type="ECO:0000313" key="2">
    <source>
        <dbReference type="Proteomes" id="UP001172386"/>
    </source>
</evidence>
<gene>
    <name evidence="1" type="primary">lcc1_1</name>
    <name evidence="1" type="ORF">H2198_002682</name>
</gene>
<organism evidence="1 2">
    <name type="scientific">Neophaeococcomyces mojaviensis</name>
    <dbReference type="NCBI Taxonomy" id="3383035"/>
    <lineage>
        <taxon>Eukaryota</taxon>
        <taxon>Fungi</taxon>
        <taxon>Dikarya</taxon>
        <taxon>Ascomycota</taxon>
        <taxon>Pezizomycotina</taxon>
        <taxon>Eurotiomycetes</taxon>
        <taxon>Chaetothyriomycetidae</taxon>
        <taxon>Chaetothyriales</taxon>
        <taxon>Chaetothyriales incertae sedis</taxon>
        <taxon>Neophaeococcomyces</taxon>
    </lineage>
</organism>
<dbReference type="EMBL" id="JAPDRQ010000033">
    <property type="protein sequence ID" value="KAJ9660176.1"/>
    <property type="molecule type" value="Genomic_DNA"/>
</dbReference>
<name>A0ACC3AE99_9EURO</name>
<dbReference type="Proteomes" id="UP001172386">
    <property type="component" value="Unassembled WGS sequence"/>
</dbReference>
<accession>A0ACC3AE99</accession>